<feature type="chain" id="PRO_5046593548" evidence="1">
    <location>
        <begin position="20"/>
        <end position="452"/>
    </location>
</feature>
<comment type="caution">
    <text evidence="2">The sequence shown here is derived from an EMBL/GenBank/DDBJ whole genome shotgun (WGS) entry which is preliminary data.</text>
</comment>
<reference evidence="2 3" key="1">
    <citation type="submission" date="2024-07" db="EMBL/GenBank/DDBJ databases">
        <title>Marimonas sp.nov., isolated from tidal-flat sediment.</title>
        <authorList>
            <person name="Jayan J.N."/>
            <person name="Lee S.S."/>
        </authorList>
    </citation>
    <scope>NUCLEOTIDE SEQUENCE [LARGE SCALE GENOMIC DNA]</scope>
    <source>
        <strain evidence="2 3">MJW-29</strain>
    </source>
</reference>
<evidence type="ECO:0000313" key="3">
    <source>
        <dbReference type="Proteomes" id="UP001556098"/>
    </source>
</evidence>
<evidence type="ECO:0000256" key="1">
    <source>
        <dbReference type="SAM" id="SignalP"/>
    </source>
</evidence>
<dbReference type="EMBL" id="JBFNXX010000002">
    <property type="protein sequence ID" value="MEW9918686.1"/>
    <property type="molecule type" value="Genomic_DNA"/>
</dbReference>
<protein>
    <submittedName>
        <fullName evidence="2">DUF2927 domain-containing protein</fullName>
    </submittedName>
</protein>
<accession>A0ABV3RIH6</accession>
<dbReference type="Proteomes" id="UP001556098">
    <property type="component" value="Unassembled WGS sequence"/>
</dbReference>
<keyword evidence="1" id="KW-0732">Signal</keyword>
<dbReference type="Pfam" id="PF11150">
    <property type="entry name" value="DUF2927"/>
    <property type="match status" value="1"/>
</dbReference>
<organism evidence="2 3">
    <name type="scientific">Sulfitobacter sediminis</name>
    <dbReference type="NCBI Taxonomy" id="3234186"/>
    <lineage>
        <taxon>Bacteria</taxon>
        <taxon>Pseudomonadati</taxon>
        <taxon>Pseudomonadota</taxon>
        <taxon>Alphaproteobacteria</taxon>
        <taxon>Rhodobacterales</taxon>
        <taxon>Roseobacteraceae</taxon>
        <taxon>Sulfitobacter</taxon>
    </lineage>
</organism>
<dbReference type="InterPro" id="IPR021323">
    <property type="entry name" value="DUF2927"/>
</dbReference>
<sequence length="452" mass="49627">MRGRVVLPLVMLLNACVPASQPEVATRASIAASDLPPMKNFGASRPVAPTRSNNDLAFDFIELSFQMESGRKLPVLTRFETPITVRVTGRPSATLGSDLKRLISRLRSEARIDISYTADPNANITINAVSRADIRRVLPQAACFVAPNVSTLNEFRAARRKPATNWTLLKERKKLAIFLPNDVSPQEVRDCLHEELAQALGPLNDLYRLPDSVFNDDNVHTVLTGFDMLILRTYYDPTLRSGMTRGQVAAALPGILARTNPAGVGRPAQYATRTPPAWTTAIQTALGRSISLSGRRAAAQDAVRIATAMGWEDHRRAFAHYAMGRVLQTEEPETAYRHYLTADNYYARSPGTALHRAYVATQLSAYAVTRGDGAEALRLIAPHMENARSSENAALLSTLMLLRAEALDLEGRSAEARSVRLDSIGWARYGFGPDWAVRAKLREIASLNPLKG</sequence>
<dbReference type="RefSeq" id="WP_367876388.1">
    <property type="nucleotide sequence ID" value="NZ_JBFNXX010000002.1"/>
</dbReference>
<evidence type="ECO:0000313" key="2">
    <source>
        <dbReference type="EMBL" id="MEW9918686.1"/>
    </source>
</evidence>
<feature type="signal peptide" evidence="1">
    <location>
        <begin position="1"/>
        <end position="19"/>
    </location>
</feature>
<gene>
    <name evidence="2" type="ORF">AB2B41_03670</name>
</gene>
<name>A0ABV3RIH6_9RHOB</name>
<proteinExistence type="predicted"/>
<keyword evidence="3" id="KW-1185">Reference proteome</keyword>